<reference evidence="2 3" key="1">
    <citation type="submission" date="2020-08" db="EMBL/GenBank/DDBJ databases">
        <title>Genomic Encyclopedia of Type Strains, Phase III (KMG-III): the genomes of soil and plant-associated and newly described type strains.</title>
        <authorList>
            <person name="Whitman W."/>
        </authorList>
    </citation>
    <scope>NUCLEOTIDE SEQUENCE [LARGE SCALE GENOMIC DNA]</scope>
    <source>
        <strain evidence="2 3">CECT 8075</strain>
    </source>
</reference>
<dbReference type="AlphaFoldDB" id="A0A7W5E555"/>
<evidence type="ECO:0000259" key="1">
    <source>
        <dbReference type="Pfam" id="PF01408"/>
    </source>
</evidence>
<keyword evidence="3" id="KW-1185">Reference proteome</keyword>
<dbReference type="RefSeq" id="WP_184309590.1">
    <property type="nucleotide sequence ID" value="NZ_JACHXU010000036.1"/>
</dbReference>
<evidence type="ECO:0000313" key="2">
    <source>
        <dbReference type="EMBL" id="MBB3210345.1"/>
    </source>
</evidence>
<proteinExistence type="predicted"/>
<dbReference type="EC" id="1.1.1.-" evidence="2"/>
<organism evidence="2 3">
    <name type="scientific">Aporhodopirellula rubra</name>
    <dbReference type="NCBI Taxonomy" id="980271"/>
    <lineage>
        <taxon>Bacteria</taxon>
        <taxon>Pseudomonadati</taxon>
        <taxon>Planctomycetota</taxon>
        <taxon>Planctomycetia</taxon>
        <taxon>Pirellulales</taxon>
        <taxon>Pirellulaceae</taxon>
        <taxon>Aporhodopirellula</taxon>
    </lineage>
</organism>
<dbReference type="InterPro" id="IPR000683">
    <property type="entry name" value="Gfo/Idh/MocA-like_OxRdtase_N"/>
</dbReference>
<dbReference type="Gene3D" id="3.40.50.720">
    <property type="entry name" value="NAD(P)-binding Rossmann-like Domain"/>
    <property type="match status" value="1"/>
</dbReference>
<name>A0A7W5E555_9BACT</name>
<dbReference type="PANTHER" id="PTHR42840">
    <property type="entry name" value="NAD(P)-BINDING ROSSMANN-FOLD SUPERFAMILY PROTEIN-RELATED"/>
    <property type="match status" value="1"/>
</dbReference>
<dbReference type="SUPFAM" id="SSF55347">
    <property type="entry name" value="Glyceraldehyde-3-phosphate dehydrogenase-like, C-terminal domain"/>
    <property type="match status" value="1"/>
</dbReference>
<evidence type="ECO:0000313" key="3">
    <source>
        <dbReference type="Proteomes" id="UP000536179"/>
    </source>
</evidence>
<dbReference type="InterPro" id="IPR036291">
    <property type="entry name" value="NAD(P)-bd_dom_sf"/>
</dbReference>
<dbReference type="PANTHER" id="PTHR42840:SF6">
    <property type="entry name" value="BINDING ROSSMANN FOLD OXIDOREDUCTASE, PUTATIVE (AFU_ORTHOLOGUE AFUA_3G11930)-RELATED"/>
    <property type="match status" value="1"/>
</dbReference>
<dbReference type="EMBL" id="JACHXU010000036">
    <property type="protein sequence ID" value="MBB3210345.1"/>
    <property type="molecule type" value="Genomic_DNA"/>
</dbReference>
<protein>
    <submittedName>
        <fullName evidence="2">D-galacturonate reductase</fullName>
        <ecNumber evidence="2">1.1.1.-</ecNumber>
    </submittedName>
</protein>
<keyword evidence="2" id="KW-0560">Oxidoreductase</keyword>
<dbReference type="GO" id="GO:0000166">
    <property type="term" value="F:nucleotide binding"/>
    <property type="evidence" value="ECO:0007669"/>
    <property type="project" value="InterPro"/>
</dbReference>
<dbReference type="Gene3D" id="3.30.360.10">
    <property type="entry name" value="Dihydrodipicolinate Reductase, domain 2"/>
    <property type="match status" value="1"/>
</dbReference>
<dbReference type="Proteomes" id="UP000536179">
    <property type="component" value="Unassembled WGS sequence"/>
</dbReference>
<dbReference type="GO" id="GO:0016491">
    <property type="term" value="F:oxidoreductase activity"/>
    <property type="evidence" value="ECO:0007669"/>
    <property type="project" value="UniProtKB-KW"/>
</dbReference>
<gene>
    <name evidence="2" type="ORF">FHS27_006192</name>
</gene>
<accession>A0A7W5E555</accession>
<feature type="domain" description="Gfo/Idh/MocA-like oxidoreductase N-terminal" evidence="1">
    <location>
        <begin position="107"/>
        <end position="161"/>
    </location>
</feature>
<dbReference type="Pfam" id="PF01408">
    <property type="entry name" value="GFO_IDH_MocA"/>
    <property type="match status" value="1"/>
</dbReference>
<dbReference type="SUPFAM" id="SSF51735">
    <property type="entry name" value="NAD(P)-binding Rossmann-fold domains"/>
    <property type="match status" value="1"/>
</dbReference>
<dbReference type="GO" id="GO:0005737">
    <property type="term" value="C:cytoplasm"/>
    <property type="evidence" value="ECO:0007669"/>
    <property type="project" value="TreeGrafter"/>
</dbReference>
<comment type="caution">
    <text evidence="2">The sequence shown here is derived from an EMBL/GenBank/DDBJ whole genome shotgun (WGS) entry which is preliminary data.</text>
</comment>
<sequence length="415" mass="45997">MKKMSVMMVGTGEYTTGFVPGAEVASDKKAGIVGTTLFDLRRRGLVDRLLMAGTNGTKFPRIRKHLDRALSKSYRDMDVQFDSYPGDDVPRDGNAYRLGLDTMQPGDCVIVFTPDDTHFQIAMEAVEQGLHVLIAKPIVKTVEEHLALMQKANERGVVVAMEVHKRWDPLYTDARDRIRDLGDFSFFQSYMSQPKSQLDTFRAWAGKSSDISYYLNAHHIDFNLWAVGHRARPTVVRASAATGVAHAMDIPTEDTITLTVDWENIESGNKATAIYTSSWIAPKSDVHSQQRFFLMAHGGEVTIDQAHRGYSLATDEDGFSSPNPLFMKFTPDADGYFSGQSGYGYRSIEAFLRAAEEVRQGRAKPDDFNGKLATASDTLLCTAILEAGRRSLDTGGKAIALDFDDQGVVSQLREL</sequence>
<dbReference type="GO" id="GO:0006740">
    <property type="term" value="P:NADPH regeneration"/>
    <property type="evidence" value="ECO:0007669"/>
    <property type="project" value="TreeGrafter"/>
</dbReference>